<dbReference type="AlphaFoldDB" id="Q6Z6J4"/>
<dbReference type="Proteomes" id="UP000000763">
    <property type="component" value="Chromosome 2"/>
</dbReference>
<accession>Q6Z6J4</accession>
<proteinExistence type="predicted"/>
<name>Q6Z6J4_ORYSJ</name>
<reference evidence="2" key="2">
    <citation type="journal article" date="2008" name="Nucleic Acids Res.">
        <title>The rice annotation project database (RAP-DB): 2008 update.</title>
        <authorList>
            <consortium name="The rice annotation project (RAP)"/>
        </authorList>
    </citation>
    <scope>GENOME REANNOTATION</scope>
    <source>
        <strain evidence="2">cv. Nipponbare</strain>
    </source>
</reference>
<protein>
    <submittedName>
        <fullName evidence="1">Uncharacterized protein</fullName>
    </submittedName>
</protein>
<evidence type="ECO:0000313" key="1">
    <source>
        <dbReference type="EMBL" id="BAD07991.1"/>
    </source>
</evidence>
<sequence length="52" mass="5807">MRPKATFLQALKQSKPSSSTLIWIAGDGRPEQWRPETEKENILACPLQSPLG</sequence>
<gene>
    <name evidence="1" type="primary">P0030G11.2</name>
</gene>
<reference evidence="2" key="1">
    <citation type="journal article" date="2005" name="Nature">
        <title>The map-based sequence of the rice genome.</title>
        <authorList>
            <consortium name="International rice genome sequencing project (IRGSP)"/>
            <person name="Matsumoto T."/>
            <person name="Wu J."/>
            <person name="Kanamori H."/>
            <person name="Katayose Y."/>
            <person name="Fujisawa M."/>
            <person name="Namiki N."/>
            <person name="Mizuno H."/>
            <person name="Yamamoto K."/>
            <person name="Antonio B.A."/>
            <person name="Baba T."/>
            <person name="Sakata K."/>
            <person name="Nagamura Y."/>
            <person name="Aoki H."/>
            <person name="Arikawa K."/>
            <person name="Arita K."/>
            <person name="Bito T."/>
            <person name="Chiden Y."/>
            <person name="Fujitsuka N."/>
            <person name="Fukunaka R."/>
            <person name="Hamada M."/>
            <person name="Harada C."/>
            <person name="Hayashi A."/>
            <person name="Hijishita S."/>
            <person name="Honda M."/>
            <person name="Hosokawa S."/>
            <person name="Ichikawa Y."/>
            <person name="Idonuma A."/>
            <person name="Iijima M."/>
            <person name="Ikeda M."/>
            <person name="Ikeno M."/>
            <person name="Ito K."/>
            <person name="Ito S."/>
            <person name="Ito T."/>
            <person name="Ito Y."/>
            <person name="Ito Y."/>
            <person name="Iwabuchi A."/>
            <person name="Kamiya K."/>
            <person name="Karasawa W."/>
            <person name="Kurita K."/>
            <person name="Katagiri S."/>
            <person name="Kikuta A."/>
            <person name="Kobayashi H."/>
            <person name="Kobayashi N."/>
            <person name="Machita K."/>
            <person name="Maehara T."/>
            <person name="Masukawa M."/>
            <person name="Mizubayashi T."/>
            <person name="Mukai Y."/>
            <person name="Nagasaki H."/>
            <person name="Nagata Y."/>
            <person name="Naito S."/>
            <person name="Nakashima M."/>
            <person name="Nakama Y."/>
            <person name="Nakamichi Y."/>
            <person name="Nakamura M."/>
            <person name="Meguro A."/>
            <person name="Negishi M."/>
            <person name="Ohta I."/>
            <person name="Ohta T."/>
            <person name="Okamoto M."/>
            <person name="Ono N."/>
            <person name="Saji S."/>
            <person name="Sakaguchi M."/>
            <person name="Sakai K."/>
            <person name="Shibata M."/>
            <person name="Shimokawa T."/>
            <person name="Song J."/>
            <person name="Takazaki Y."/>
            <person name="Terasawa K."/>
            <person name="Tsugane M."/>
            <person name="Tsuji K."/>
            <person name="Ueda S."/>
            <person name="Waki K."/>
            <person name="Yamagata H."/>
            <person name="Yamamoto M."/>
            <person name="Yamamoto S."/>
            <person name="Yamane H."/>
            <person name="Yoshiki S."/>
            <person name="Yoshihara R."/>
            <person name="Yukawa K."/>
            <person name="Zhong H."/>
            <person name="Yano M."/>
            <person name="Yuan Q."/>
            <person name="Ouyang S."/>
            <person name="Liu J."/>
            <person name="Jones K.M."/>
            <person name="Gansberger K."/>
            <person name="Moffat K."/>
            <person name="Hill J."/>
            <person name="Bera J."/>
            <person name="Fadrosh D."/>
            <person name="Jin S."/>
            <person name="Johri S."/>
            <person name="Kim M."/>
            <person name="Overton L."/>
            <person name="Reardon M."/>
            <person name="Tsitrin T."/>
            <person name="Vuong H."/>
            <person name="Weaver B."/>
            <person name="Ciecko A."/>
            <person name="Tallon L."/>
            <person name="Jackson J."/>
            <person name="Pai G."/>
            <person name="Aken S.V."/>
            <person name="Utterback T."/>
            <person name="Reidmuller S."/>
            <person name="Feldblyum T."/>
            <person name="Hsiao J."/>
            <person name="Zismann V."/>
            <person name="Iobst S."/>
            <person name="de Vazeille A.R."/>
            <person name="Buell C.R."/>
            <person name="Ying K."/>
            <person name="Li Y."/>
            <person name="Lu T."/>
            <person name="Huang Y."/>
            <person name="Zhao Q."/>
            <person name="Feng Q."/>
            <person name="Zhang L."/>
            <person name="Zhu J."/>
            <person name="Weng Q."/>
            <person name="Mu J."/>
            <person name="Lu Y."/>
            <person name="Fan D."/>
            <person name="Liu Y."/>
            <person name="Guan J."/>
            <person name="Zhang Y."/>
            <person name="Yu S."/>
            <person name="Liu X."/>
            <person name="Zhang Y."/>
            <person name="Hong G."/>
            <person name="Han B."/>
            <person name="Choisne N."/>
            <person name="Demange N."/>
            <person name="Orjeda G."/>
            <person name="Samain S."/>
            <person name="Cattolico L."/>
            <person name="Pelletier E."/>
            <person name="Couloux A."/>
            <person name="Segurens B."/>
            <person name="Wincker P."/>
            <person name="D'Hont A."/>
            <person name="Scarpelli C."/>
            <person name="Weissenbach J."/>
            <person name="Salanoubat M."/>
            <person name="Quetier F."/>
            <person name="Yu Y."/>
            <person name="Kim H.R."/>
            <person name="Rambo T."/>
            <person name="Currie J."/>
            <person name="Collura K."/>
            <person name="Luo M."/>
            <person name="Yang T."/>
            <person name="Ammiraju J.S.S."/>
            <person name="Engler F."/>
            <person name="Soderlund C."/>
            <person name="Wing R.A."/>
            <person name="Palmer L.E."/>
            <person name="de la Bastide M."/>
            <person name="Spiegel L."/>
            <person name="Nascimento L."/>
            <person name="Zutavern T."/>
            <person name="O'Shaughnessy A."/>
            <person name="Dike S."/>
            <person name="Dedhia N."/>
            <person name="Preston R."/>
            <person name="Balija V."/>
            <person name="McCombie W.R."/>
            <person name="Chow T."/>
            <person name="Chen H."/>
            <person name="Chung M."/>
            <person name="Chen C."/>
            <person name="Shaw J."/>
            <person name="Wu H."/>
            <person name="Hsiao K."/>
            <person name="Chao Y."/>
            <person name="Chu M."/>
            <person name="Cheng C."/>
            <person name="Hour A."/>
            <person name="Lee P."/>
            <person name="Lin S."/>
            <person name="Lin Y."/>
            <person name="Liou J."/>
            <person name="Liu S."/>
            <person name="Hsing Y."/>
            <person name="Raghuvanshi S."/>
            <person name="Mohanty A."/>
            <person name="Bharti A.K."/>
            <person name="Gaur A."/>
            <person name="Gupta V."/>
            <person name="Kumar D."/>
            <person name="Ravi V."/>
            <person name="Vij S."/>
            <person name="Kapur A."/>
            <person name="Khurana P."/>
            <person name="Khurana P."/>
            <person name="Khurana J.P."/>
            <person name="Tyagi A.K."/>
            <person name="Gaikwad K."/>
            <person name="Singh A."/>
            <person name="Dalal V."/>
            <person name="Srivastava S."/>
            <person name="Dixit A."/>
            <person name="Pal A.K."/>
            <person name="Ghazi I.A."/>
            <person name="Yadav M."/>
            <person name="Pandit A."/>
            <person name="Bhargava A."/>
            <person name="Sureshbabu K."/>
            <person name="Batra K."/>
            <person name="Sharma T.R."/>
            <person name="Mohapatra T."/>
            <person name="Singh N.K."/>
            <person name="Messing J."/>
            <person name="Nelson A.B."/>
            <person name="Fuks G."/>
            <person name="Kavchok S."/>
            <person name="Keizer G."/>
            <person name="Linton E."/>
            <person name="Llaca V."/>
            <person name="Song R."/>
            <person name="Tanyolac B."/>
            <person name="Young S."/>
            <person name="Ho-Il K."/>
            <person name="Hahn J.H."/>
            <person name="Sangsakoo G."/>
            <person name="Vanavichit A."/>
            <person name="de Mattos Luiz.A.T."/>
            <person name="Zimmer P.D."/>
            <person name="Malone G."/>
            <person name="Dellagostin O."/>
            <person name="de Oliveira A.C."/>
            <person name="Bevan M."/>
            <person name="Bancroft I."/>
            <person name="Minx P."/>
            <person name="Cordum H."/>
            <person name="Wilson R."/>
            <person name="Cheng Z."/>
            <person name="Jin W."/>
            <person name="Jiang J."/>
            <person name="Leong S.A."/>
            <person name="Iwama H."/>
            <person name="Gojobori T."/>
            <person name="Itoh T."/>
            <person name="Niimura Y."/>
            <person name="Fujii Y."/>
            <person name="Habara T."/>
            <person name="Sakai H."/>
            <person name="Sato Y."/>
            <person name="Wilson G."/>
            <person name="Kumar K."/>
            <person name="McCouch S."/>
            <person name="Juretic N."/>
            <person name="Hoen D."/>
            <person name="Wright S."/>
            <person name="Bruskiewich R."/>
            <person name="Bureau T."/>
            <person name="Miyao A."/>
            <person name="Hirochika H."/>
            <person name="Nishikawa T."/>
            <person name="Kadowaki K."/>
            <person name="Sugiura M."/>
            <person name="Burr B."/>
            <person name="Sasaki T."/>
        </authorList>
    </citation>
    <scope>NUCLEOTIDE SEQUENCE [LARGE SCALE GENOMIC DNA]</scope>
    <source>
        <strain evidence="2">cv. Nipponbare</strain>
    </source>
</reference>
<evidence type="ECO:0000313" key="2">
    <source>
        <dbReference type="Proteomes" id="UP000000763"/>
    </source>
</evidence>
<organism evidence="1 2">
    <name type="scientific">Oryza sativa subsp. japonica</name>
    <name type="common">Rice</name>
    <dbReference type="NCBI Taxonomy" id="39947"/>
    <lineage>
        <taxon>Eukaryota</taxon>
        <taxon>Viridiplantae</taxon>
        <taxon>Streptophyta</taxon>
        <taxon>Embryophyta</taxon>
        <taxon>Tracheophyta</taxon>
        <taxon>Spermatophyta</taxon>
        <taxon>Magnoliopsida</taxon>
        <taxon>Liliopsida</taxon>
        <taxon>Poales</taxon>
        <taxon>Poaceae</taxon>
        <taxon>BOP clade</taxon>
        <taxon>Oryzoideae</taxon>
        <taxon>Oryzeae</taxon>
        <taxon>Oryzinae</taxon>
        <taxon>Oryza</taxon>
        <taxon>Oryza sativa</taxon>
    </lineage>
</organism>
<dbReference type="EMBL" id="AP004997">
    <property type="protein sequence ID" value="BAD07991.1"/>
    <property type="molecule type" value="Genomic_DNA"/>
</dbReference>